<reference evidence="3 4" key="1">
    <citation type="journal article" date="2019" name="Environ. Microbiol.">
        <title>At the nexus of three kingdoms: the genome of the mycorrhizal fungus Gigaspora margarita provides insights into plant, endobacterial and fungal interactions.</title>
        <authorList>
            <person name="Venice F."/>
            <person name="Ghignone S."/>
            <person name="Salvioli di Fossalunga A."/>
            <person name="Amselem J."/>
            <person name="Novero M."/>
            <person name="Xianan X."/>
            <person name="Sedzielewska Toro K."/>
            <person name="Morin E."/>
            <person name="Lipzen A."/>
            <person name="Grigoriev I.V."/>
            <person name="Henrissat B."/>
            <person name="Martin F.M."/>
            <person name="Bonfante P."/>
        </authorList>
    </citation>
    <scope>NUCLEOTIDE SEQUENCE [LARGE SCALE GENOMIC DNA]</scope>
    <source>
        <strain evidence="3 4">BEG34</strain>
    </source>
</reference>
<dbReference type="GO" id="GO:0008168">
    <property type="term" value="F:methyltransferase activity"/>
    <property type="evidence" value="ECO:0007669"/>
    <property type="project" value="UniProtKB-KW"/>
</dbReference>
<evidence type="ECO:0000313" key="3">
    <source>
        <dbReference type="EMBL" id="KAF0520280.1"/>
    </source>
</evidence>
<evidence type="ECO:0000313" key="4">
    <source>
        <dbReference type="Proteomes" id="UP000439903"/>
    </source>
</evidence>
<feature type="domain" description="Methyltransferase" evidence="2">
    <location>
        <begin position="80"/>
        <end position="171"/>
    </location>
</feature>
<dbReference type="PANTHER" id="PTHR43591">
    <property type="entry name" value="METHYLTRANSFERASE"/>
    <property type="match status" value="1"/>
</dbReference>
<feature type="region of interest" description="Disordered" evidence="1">
    <location>
        <begin position="1"/>
        <end position="29"/>
    </location>
</feature>
<dbReference type="AlphaFoldDB" id="A0A8H4APH8"/>
<dbReference type="PANTHER" id="PTHR43591:SF24">
    <property type="entry name" value="2-METHOXY-6-POLYPRENYL-1,4-BENZOQUINOL METHYLASE, MITOCHONDRIAL"/>
    <property type="match status" value="1"/>
</dbReference>
<dbReference type="GO" id="GO:0032259">
    <property type="term" value="P:methylation"/>
    <property type="evidence" value="ECO:0007669"/>
    <property type="project" value="UniProtKB-KW"/>
</dbReference>
<dbReference type="InterPro" id="IPR029063">
    <property type="entry name" value="SAM-dependent_MTases_sf"/>
</dbReference>
<dbReference type="Gene3D" id="3.40.50.150">
    <property type="entry name" value="Vaccinia Virus protein VP39"/>
    <property type="match status" value="1"/>
</dbReference>
<name>A0A8H4APH8_GIGMA</name>
<evidence type="ECO:0000259" key="2">
    <source>
        <dbReference type="Pfam" id="PF13649"/>
    </source>
</evidence>
<proteinExistence type="predicted"/>
<gene>
    <name evidence="3" type="ORF">F8M41_016409</name>
</gene>
<feature type="compositionally biased region" description="Polar residues" evidence="1">
    <location>
        <begin position="1"/>
        <end position="14"/>
    </location>
</feature>
<evidence type="ECO:0000256" key="1">
    <source>
        <dbReference type="SAM" id="MobiDB-lite"/>
    </source>
</evidence>
<sequence length="334" mass="38203">MGNKSSKSRQTNMLKSRKPSKNSFRYSDGRRFHNDTKYIMPNDDEEVDRLQMQHFLYRNIWNGNYSAPVTEFLERGNCKVLDVGCGPGTWLLDMSTTYQGSTFIGIDISPIFPTGIKPPNLTFYAANVLKGLPFPDNHFDFVYMRNLIIAFTEDEWNTVIGELIRVVKPGGWIELMEGNLEFEGEGACAQVLLGAFRSILRSNSMNPKICSQIYTFLSTSPLLKSFSFKEKLIPIGKWAGKIGEIASQDFCSLFLAVRGAICRVLEDERIIKGCSCGIKECHVGNEIFDKDGKNICDHENRWNEEYGELIQEIARECNEEKANYRHYRFFAQKI</sequence>
<dbReference type="EMBL" id="WTPW01000355">
    <property type="protein sequence ID" value="KAF0520280.1"/>
    <property type="molecule type" value="Genomic_DNA"/>
</dbReference>
<dbReference type="OrthoDB" id="2013972at2759"/>
<dbReference type="InterPro" id="IPR041698">
    <property type="entry name" value="Methyltransf_25"/>
</dbReference>
<dbReference type="Pfam" id="PF13649">
    <property type="entry name" value="Methyltransf_25"/>
    <property type="match status" value="1"/>
</dbReference>
<keyword evidence="4" id="KW-1185">Reference proteome</keyword>
<protein>
    <submittedName>
        <fullName evidence="3">S-adenosyl-L-methionine-dependent methyltransferase</fullName>
    </submittedName>
</protein>
<accession>A0A8H4APH8</accession>
<dbReference type="CDD" id="cd02440">
    <property type="entry name" value="AdoMet_MTases"/>
    <property type="match status" value="1"/>
</dbReference>
<comment type="caution">
    <text evidence="3">The sequence shown here is derived from an EMBL/GenBank/DDBJ whole genome shotgun (WGS) entry which is preliminary data.</text>
</comment>
<organism evidence="3 4">
    <name type="scientific">Gigaspora margarita</name>
    <dbReference type="NCBI Taxonomy" id="4874"/>
    <lineage>
        <taxon>Eukaryota</taxon>
        <taxon>Fungi</taxon>
        <taxon>Fungi incertae sedis</taxon>
        <taxon>Mucoromycota</taxon>
        <taxon>Glomeromycotina</taxon>
        <taxon>Glomeromycetes</taxon>
        <taxon>Diversisporales</taxon>
        <taxon>Gigasporaceae</taxon>
        <taxon>Gigaspora</taxon>
    </lineage>
</organism>
<keyword evidence="3" id="KW-0489">Methyltransferase</keyword>
<keyword evidence="3" id="KW-0808">Transferase</keyword>
<dbReference type="Proteomes" id="UP000439903">
    <property type="component" value="Unassembled WGS sequence"/>
</dbReference>
<dbReference type="SUPFAM" id="SSF53335">
    <property type="entry name" value="S-adenosyl-L-methionine-dependent methyltransferases"/>
    <property type="match status" value="1"/>
</dbReference>